<proteinExistence type="predicted"/>
<evidence type="ECO:0008006" key="4">
    <source>
        <dbReference type="Google" id="ProtNLM"/>
    </source>
</evidence>
<keyword evidence="1" id="KW-0472">Membrane</keyword>
<name>A0A2W1LGJ9_9BACL</name>
<comment type="caution">
    <text evidence="2">The sequence shown here is derived from an EMBL/GenBank/DDBJ whole genome shotgun (WGS) entry which is preliminary data.</text>
</comment>
<reference evidence="2 3" key="1">
    <citation type="submission" date="2018-06" db="EMBL/GenBank/DDBJ databases">
        <title>Paenibacillus imtechensis sp. nov.</title>
        <authorList>
            <person name="Pinnaka A.K."/>
            <person name="Singh H."/>
            <person name="Kaur M."/>
        </authorList>
    </citation>
    <scope>NUCLEOTIDE SEQUENCE [LARGE SCALE GENOMIC DNA]</scope>
    <source>
        <strain evidence="2 3">SMB1</strain>
    </source>
</reference>
<evidence type="ECO:0000313" key="2">
    <source>
        <dbReference type="EMBL" id="PZD97190.1"/>
    </source>
</evidence>
<accession>A0A2W1LGJ9</accession>
<feature type="transmembrane region" description="Helical" evidence="1">
    <location>
        <begin position="79"/>
        <end position="104"/>
    </location>
</feature>
<sequence>MSMYSLSTVLPGLYGPALALFLWTHYDNSYILILIGVLAVLPLFIMYGAQLPTEKQHNGRFTLREMSSALKDACRNSGLVVSAVVLLTGAQAIVVLVLFSSSFFSKFKGT</sequence>
<dbReference type="AlphaFoldDB" id="A0A2W1LGJ9"/>
<dbReference type="InterPro" id="IPR036259">
    <property type="entry name" value="MFS_trans_sf"/>
</dbReference>
<dbReference type="RefSeq" id="WP_111145332.1">
    <property type="nucleotide sequence ID" value="NZ_QKRB01000030.1"/>
</dbReference>
<organism evidence="2 3">
    <name type="scientific">Paenibacillus sambharensis</name>
    <dbReference type="NCBI Taxonomy" id="1803190"/>
    <lineage>
        <taxon>Bacteria</taxon>
        <taxon>Bacillati</taxon>
        <taxon>Bacillota</taxon>
        <taxon>Bacilli</taxon>
        <taxon>Bacillales</taxon>
        <taxon>Paenibacillaceae</taxon>
        <taxon>Paenibacillus</taxon>
    </lineage>
</organism>
<gene>
    <name evidence="2" type="ORF">DNH61_03680</name>
</gene>
<protein>
    <recommendedName>
        <fullName evidence="4">Major facilitator superfamily (MFS) profile domain-containing protein</fullName>
    </recommendedName>
</protein>
<keyword evidence="1" id="KW-0812">Transmembrane</keyword>
<evidence type="ECO:0000256" key="1">
    <source>
        <dbReference type="SAM" id="Phobius"/>
    </source>
</evidence>
<dbReference type="Proteomes" id="UP000249522">
    <property type="component" value="Unassembled WGS sequence"/>
</dbReference>
<dbReference type="EMBL" id="QKRB01000030">
    <property type="protein sequence ID" value="PZD97190.1"/>
    <property type="molecule type" value="Genomic_DNA"/>
</dbReference>
<keyword evidence="3" id="KW-1185">Reference proteome</keyword>
<feature type="transmembrane region" description="Helical" evidence="1">
    <location>
        <begin position="29"/>
        <end position="49"/>
    </location>
</feature>
<evidence type="ECO:0000313" key="3">
    <source>
        <dbReference type="Proteomes" id="UP000249522"/>
    </source>
</evidence>
<dbReference type="SUPFAM" id="SSF103473">
    <property type="entry name" value="MFS general substrate transporter"/>
    <property type="match status" value="1"/>
</dbReference>
<keyword evidence="1" id="KW-1133">Transmembrane helix</keyword>